<evidence type="ECO:0000256" key="1">
    <source>
        <dbReference type="ARBA" id="ARBA00022499"/>
    </source>
</evidence>
<dbReference type="GO" id="GO:0000492">
    <property type="term" value="P:box C/D snoRNP assembly"/>
    <property type="evidence" value="ECO:0007669"/>
    <property type="project" value="TreeGrafter"/>
</dbReference>
<comment type="function">
    <text evidence="8">Required for box C/D snoRNAs accumulation involved in snoRNA processing, snoRNA transport to the nucleolus and ribosome biogenesis.</text>
</comment>
<dbReference type="InterPro" id="IPR051639">
    <property type="entry name" value="BCD1"/>
</dbReference>
<dbReference type="PROSITE" id="PS51083">
    <property type="entry name" value="ZF_HIT"/>
    <property type="match status" value="1"/>
</dbReference>
<dbReference type="Pfam" id="PF25790">
    <property type="entry name" value="BCD1"/>
    <property type="match status" value="1"/>
</dbReference>
<evidence type="ECO:0000313" key="17">
    <source>
        <dbReference type="Proteomes" id="UP001165289"/>
    </source>
</evidence>
<keyword evidence="7" id="KW-0832">Ubl conjugation</keyword>
<dbReference type="EMBL" id="JAKMXF010000325">
    <property type="protein sequence ID" value="KAI6648848.1"/>
    <property type="molecule type" value="Genomic_DNA"/>
</dbReference>
<evidence type="ECO:0000256" key="11">
    <source>
        <dbReference type="ARBA" id="ARBA00068630"/>
    </source>
</evidence>
<proteinExistence type="inferred from homology"/>
<keyword evidence="5 13" id="KW-0863">Zinc-finger</keyword>
<dbReference type="InterPro" id="IPR057721">
    <property type="entry name" value="BCD1_alpha/beta"/>
</dbReference>
<evidence type="ECO:0000313" key="16">
    <source>
        <dbReference type="EMBL" id="KAI6648848.1"/>
    </source>
</evidence>
<dbReference type="FunFam" id="3.30.60.190:FF:000001">
    <property type="entry name" value="box C/D snoRNA protein 1"/>
    <property type="match status" value="1"/>
</dbReference>
<accession>A0AAV7JJJ7</accession>
<evidence type="ECO:0000256" key="10">
    <source>
        <dbReference type="ARBA" id="ARBA00061949"/>
    </source>
</evidence>
<feature type="region of interest" description="Disordered" evidence="14">
    <location>
        <begin position="1"/>
        <end position="21"/>
    </location>
</feature>
<dbReference type="SUPFAM" id="SSF144232">
    <property type="entry name" value="HIT/MYND zinc finger-like"/>
    <property type="match status" value="1"/>
</dbReference>
<comment type="subunit">
    <text evidence="10">Interacts with FBL, SNU13, NOP58, NUFIP1, RUVBL1, RUVBL2 and TAF9. Interacts (via HIT-type zinc finger) with the RUVBL1/RUVBL2 complex in the presence of ADP.</text>
</comment>
<evidence type="ECO:0000256" key="8">
    <source>
        <dbReference type="ARBA" id="ARBA00049598"/>
    </source>
</evidence>
<dbReference type="GO" id="GO:0048254">
    <property type="term" value="P:snoRNA localization"/>
    <property type="evidence" value="ECO:0007669"/>
    <property type="project" value="TreeGrafter"/>
</dbReference>
<dbReference type="GO" id="GO:0000463">
    <property type="term" value="P:maturation of LSU-rRNA from tricistronic rRNA transcript (SSU-rRNA, 5.8S rRNA, LSU-rRNA)"/>
    <property type="evidence" value="ECO:0007669"/>
    <property type="project" value="TreeGrafter"/>
</dbReference>
<keyword evidence="2" id="KW-0690">Ribosome biogenesis</keyword>
<reference evidence="16 17" key="1">
    <citation type="journal article" date="2023" name="BMC Biol.">
        <title>The compact genome of the sponge Oopsacas minuta (Hexactinellida) is lacking key metazoan core genes.</title>
        <authorList>
            <person name="Santini S."/>
            <person name="Schenkelaars Q."/>
            <person name="Jourda C."/>
            <person name="Duchesne M."/>
            <person name="Belahbib H."/>
            <person name="Rocher C."/>
            <person name="Selva M."/>
            <person name="Riesgo A."/>
            <person name="Vervoort M."/>
            <person name="Leys S.P."/>
            <person name="Kodjabachian L."/>
            <person name="Le Bivic A."/>
            <person name="Borchiellini C."/>
            <person name="Claverie J.M."/>
            <person name="Renard E."/>
        </authorList>
    </citation>
    <scope>NUCLEOTIDE SEQUENCE [LARGE SCALE GENOMIC DNA]</scope>
    <source>
        <strain evidence="16">SPO-2</strain>
    </source>
</reference>
<comment type="similarity">
    <text evidence="9">Belongs to the BCD1 family.</text>
</comment>
<feature type="domain" description="HIT-type" evidence="15">
    <location>
        <begin position="32"/>
        <end position="66"/>
    </location>
</feature>
<evidence type="ECO:0000256" key="7">
    <source>
        <dbReference type="ARBA" id="ARBA00022843"/>
    </source>
</evidence>
<keyword evidence="1" id="KW-1017">Isopeptide bond</keyword>
<evidence type="ECO:0000259" key="15">
    <source>
        <dbReference type="PROSITE" id="PS51083"/>
    </source>
</evidence>
<dbReference type="PANTHER" id="PTHR13483:SF3">
    <property type="entry name" value="BOX C_D SNORNA PROTEIN 1"/>
    <property type="match status" value="1"/>
</dbReference>
<keyword evidence="3" id="KW-0597">Phosphoprotein</keyword>
<dbReference type="Gene3D" id="3.30.60.190">
    <property type="match status" value="1"/>
</dbReference>
<dbReference type="InterPro" id="IPR007529">
    <property type="entry name" value="Znf_HIT"/>
</dbReference>
<dbReference type="GO" id="GO:0005634">
    <property type="term" value="C:nucleus"/>
    <property type="evidence" value="ECO:0007669"/>
    <property type="project" value="TreeGrafter"/>
</dbReference>
<dbReference type="AlphaFoldDB" id="A0AAV7JJJ7"/>
<keyword evidence="4" id="KW-0479">Metal-binding</keyword>
<keyword evidence="17" id="KW-1185">Reference proteome</keyword>
<evidence type="ECO:0000256" key="9">
    <source>
        <dbReference type="ARBA" id="ARBA00049654"/>
    </source>
</evidence>
<dbReference type="Proteomes" id="UP001165289">
    <property type="component" value="Unassembled WGS sequence"/>
</dbReference>
<evidence type="ECO:0000256" key="2">
    <source>
        <dbReference type="ARBA" id="ARBA00022517"/>
    </source>
</evidence>
<evidence type="ECO:0000256" key="6">
    <source>
        <dbReference type="ARBA" id="ARBA00022833"/>
    </source>
</evidence>
<organism evidence="16 17">
    <name type="scientific">Oopsacas minuta</name>
    <dbReference type="NCBI Taxonomy" id="111878"/>
    <lineage>
        <taxon>Eukaryota</taxon>
        <taxon>Metazoa</taxon>
        <taxon>Porifera</taxon>
        <taxon>Hexactinellida</taxon>
        <taxon>Hexasterophora</taxon>
        <taxon>Lyssacinosida</taxon>
        <taxon>Leucopsacidae</taxon>
        <taxon>Oopsacas</taxon>
    </lineage>
</organism>
<dbReference type="GO" id="GO:0008270">
    <property type="term" value="F:zinc ion binding"/>
    <property type="evidence" value="ECO:0007669"/>
    <property type="project" value="UniProtKB-UniRule"/>
</dbReference>
<keyword evidence="6" id="KW-0862">Zinc</keyword>
<evidence type="ECO:0000256" key="5">
    <source>
        <dbReference type="ARBA" id="ARBA00022771"/>
    </source>
</evidence>
<evidence type="ECO:0000256" key="3">
    <source>
        <dbReference type="ARBA" id="ARBA00022553"/>
    </source>
</evidence>
<dbReference type="GO" id="GO:0070761">
    <property type="term" value="C:pre-snoRNP complex"/>
    <property type="evidence" value="ECO:0007669"/>
    <property type="project" value="TreeGrafter"/>
</dbReference>
<evidence type="ECO:0000256" key="4">
    <source>
        <dbReference type="ARBA" id="ARBA00022723"/>
    </source>
</evidence>
<sequence>MNSPDNCSFPEPGEIPSSPLQPLPPLDYSKLCQTCVAEEWKYRCPACSLRSCSLSCVKQHKLDRNCSGERDKSKLVPQAEYNENTFYSDYFFLEDVGRIVDRSDRDVKSHMKVSKHKLSLLGRLKSELIKRGTILYRAPPGISSRTQNETKYNIKQGLIYWYLRLVFAGSRCGEFYPSGVRETTLLRDLVLEYLAKCEGEEYFKVYSRVVKARGVNALQAKLTQTGGMVLLDMDMSIKDNLRYRRIMEFPSITVMLC</sequence>
<evidence type="ECO:0000256" key="14">
    <source>
        <dbReference type="SAM" id="MobiDB-lite"/>
    </source>
</evidence>
<dbReference type="CDD" id="cd23023">
    <property type="entry name" value="zf-HIT_BCD1"/>
    <property type="match status" value="1"/>
</dbReference>
<comment type="caution">
    <text evidence="16">The sequence shown here is derived from an EMBL/GenBank/DDBJ whole genome shotgun (WGS) entry which is preliminary data.</text>
</comment>
<name>A0AAV7JJJ7_9METZ</name>
<evidence type="ECO:0000256" key="12">
    <source>
        <dbReference type="ARBA" id="ARBA00077531"/>
    </source>
</evidence>
<dbReference type="Pfam" id="PF04438">
    <property type="entry name" value="zf-HIT"/>
    <property type="match status" value="1"/>
</dbReference>
<evidence type="ECO:0000256" key="13">
    <source>
        <dbReference type="PROSITE-ProRule" id="PRU00453"/>
    </source>
</evidence>
<protein>
    <recommendedName>
        <fullName evidence="11">Box C/D snoRNA protein 1</fullName>
    </recommendedName>
    <alternativeName>
        <fullName evidence="12">Zinc finger HIT domain-containing protein 6</fullName>
    </alternativeName>
</protein>
<dbReference type="PANTHER" id="PTHR13483">
    <property type="entry name" value="BOX C_D SNORNA PROTEIN 1-RELATED"/>
    <property type="match status" value="1"/>
</dbReference>
<gene>
    <name evidence="16" type="ORF">LOD99_7109</name>
</gene>